<dbReference type="Pfam" id="PF20146">
    <property type="entry name" value="NRF"/>
    <property type="match status" value="1"/>
</dbReference>
<feature type="transmembrane region" description="Helical" evidence="1">
    <location>
        <begin position="534"/>
        <end position="554"/>
    </location>
</feature>
<keyword evidence="1" id="KW-0812">Transmembrane</keyword>
<dbReference type="PANTHER" id="PTHR11161:SF72">
    <property type="entry name" value="FI21449P1"/>
    <property type="match status" value="1"/>
</dbReference>
<feature type="transmembrane region" description="Helical" evidence="1">
    <location>
        <begin position="344"/>
        <end position="368"/>
    </location>
</feature>
<sequence>MHYIAFISYVCHFATLFCVSAQFRGSNETNIIQLLPAYAIASRASLLGLATCATELRELLDAVDQRILWGLKTLDSSGEFKPGFLYGNDFWLGSRSQCLDIMNRTPFEFAKRITLNNTRYRDPQDEFPPFQLNYFVAYIRHNSTIQYHINILTEDLITLGLCLPASCSTNNISFILERIFRDRVLLINDLYSMDLSLIQVKNLKDDHQWLLSGATPLICAGLVLIFALMISGTIYNIFMYQTYLKAKTKTVNVENTVEEMQMTELSSSRQKSKFGNILMCFSVYTSTTIIFNTKLDTEAIAVIHGIRFLSMLWIIIAHIILYSLDYFDNIIWIWRKTRSVPLQVISNGTIAVDTYFFLSGFLLAYLYLKNKIDKERINPINYKKKLNEFFVNIMKRYIRLTPAYITMIGITQLTSAWYDKTSQFYVEERPHETCAKYWWRNVLYINNLFAHNTMVPIYFYMAVVILGTLLISSIILSGYISYIYEYVPTLDEQYKLADVLYFPPWIRIGPYIIGMITGYIIRRFNKKIALKKNIVILCWTLAAACNILVLFGLYKRQISVLSTAIYVALSRTVWAIGIAWIVIVCCTEHGDIVKKLLAYKIWIPLSRLTYCAYLVNPFIIHSISLHSETPVHFEWLSTSATIIGYLVISYFCAYILSLMAEVPYILLMRMFSQSHNRKRNWRL</sequence>
<feature type="transmembrane region" description="Helical" evidence="1">
    <location>
        <begin position="305"/>
        <end position="324"/>
    </location>
</feature>
<reference evidence="4 5" key="1">
    <citation type="submission" date="2015-09" db="EMBL/GenBank/DDBJ databases">
        <title>Atta colombica WGS genome.</title>
        <authorList>
            <person name="Nygaard S."/>
            <person name="Hu H."/>
            <person name="Boomsma J."/>
            <person name="Zhang G."/>
        </authorList>
    </citation>
    <scope>NUCLEOTIDE SEQUENCE [LARGE SCALE GENOMIC DNA]</scope>
    <source>
        <strain evidence="4">Treedump-2</strain>
        <tissue evidence="4">Whole body</tissue>
    </source>
</reference>
<dbReference type="AlphaFoldDB" id="A0A195BDB4"/>
<evidence type="ECO:0000259" key="3">
    <source>
        <dbReference type="SMART" id="SM00703"/>
    </source>
</evidence>
<gene>
    <name evidence="4" type="ORF">ALC53_07057</name>
</gene>
<name>A0A195BDB4_9HYME</name>
<dbReference type="GO" id="GO:0016747">
    <property type="term" value="F:acyltransferase activity, transferring groups other than amino-acyl groups"/>
    <property type="evidence" value="ECO:0007669"/>
    <property type="project" value="InterPro"/>
</dbReference>
<organism evidence="4 5">
    <name type="scientific">Atta colombica</name>
    <dbReference type="NCBI Taxonomy" id="520822"/>
    <lineage>
        <taxon>Eukaryota</taxon>
        <taxon>Metazoa</taxon>
        <taxon>Ecdysozoa</taxon>
        <taxon>Arthropoda</taxon>
        <taxon>Hexapoda</taxon>
        <taxon>Insecta</taxon>
        <taxon>Pterygota</taxon>
        <taxon>Neoptera</taxon>
        <taxon>Endopterygota</taxon>
        <taxon>Hymenoptera</taxon>
        <taxon>Apocrita</taxon>
        <taxon>Aculeata</taxon>
        <taxon>Formicoidea</taxon>
        <taxon>Formicidae</taxon>
        <taxon>Myrmicinae</taxon>
        <taxon>Atta</taxon>
    </lineage>
</organism>
<feature type="signal peptide" evidence="2">
    <location>
        <begin position="1"/>
        <end position="21"/>
    </location>
</feature>
<dbReference type="PANTHER" id="PTHR11161">
    <property type="entry name" value="O-ACYLTRANSFERASE"/>
    <property type="match status" value="1"/>
</dbReference>
<dbReference type="Proteomes" id="UP000078540">
    <property type="component" value="Unassembled WGS sequence"/>
</dbReference>
<dbReference type="EMBL" id="KQ976511">
    <property type="protein sequence ID" value="KYM82566.1"/>
    <property type="molecule type" value="Genomic_DNA"/>
</dbReference>
<accession>A0A195BDB4</accession>
<keyword evidence="5" id="KW-1185">Reference proteome</keyword>
<keyword evidence="1" id="KW-1133">Transmembrane helix</keyword>
<feature type="transmembrane region" description="Helical" evidence="1">
    <location>
        <begin position="597"/>
        <end position="620"/>
    </location>
</feature>
<protein>
    <submittedName>
        <fullName evidence="4">Nose resistant to fluoxetine protein 6</fullName>
    </submittedName>
</protein>
<dbReference type="InterPro" id="IPR052728">
    <property type="entry name" value="O2_lipid_transport_reg"/>
</dbReference>
<dbReference type="InterPro" id="IPR006621">
    <property type="entry name" value="Nose-resist-to-fluoxetine_N"/>
</dbReference>
<dbReference type="Pfam" id="PF01757">
    <property type="entry name" value="Acyl_transf_3"/>
    <property type="match status" value="1"/>
</dbReference>
<feature type="transmembrane region" description="Helical" evidence="1">
    <location>
        <begin position="209"/>
        <end position="238"/>
    </location>
</feature>
<keyword evidence="1" id="KW-0472">Membrane</keyword>
<evidence type="ECO:0000313" key="5">
    <source>
        <dbReference type="Proteomes" id="UP000078540"/>
    </source>
</evidence>
<evidence type="ECO:0000256" key="2">
    <source>
        <dbReference type="SAM" id="SignalP"/>
    </source>
</evidence>
<feature type="transmembrane region" description="Helical" evidence="1">
    <location>
        <begin position="457"/>
        <end position="484"/>
    </location>
</feature>
<dbReference type="InterPro" id="IPR002656">
    <property type="entry name" value="Acyl_transf_3_dom"/>
</dbReference>
<feature type="chain" id="PRO_5008269404" evidence="2">
    <location>
        <begin position="22"/>
        <end position="683"/>
    </location>
</feature>
<evidence type="ECO:0000256" key="1">
    <source>
        <dbReference type="SAM" id="Phobius"/>
    </source>
</evidence>
<evidence type="ECO:0000313" key="4">
    <source>
        <dbReference type="EMBL" id="KYM82566.1"/>
    </source>
</evidence>
<feature type="domain" description="Nose resistant-to-fluoxetine protein N-terminal" evidence="3">
    <location>
        <begin position="49"/>
        <end position="194"/>
    </location>
</feature>
<dbReference type="SMART" id="SM00703">
    <property type="entry name" value="NRF"/>
    <property type="match status" value="1"/>
</dbReference>
<feature type="transmembrane region" description="Helical" evidence="1">
    <location>
        <begin position="504"/>
        <end position="522"/>
    </location>
</feature>
<keyword evidence="2" id="KW-0732">Signal</keyword>
<feature type="transmembrane region" description="Helical" evidence="1">
    <location>
        <begin position="640"/>
        <end position="667"/>
    </location>
</feature>
<feature type="transmembrane region" description="Helical" evidence="1">
    <location>
        <begin position="560"/>
        <end position="585"/>
    </location>
</feature>
<proteinExistence type="predicted"/>